<gene>
    <name evidence="3" type="ORF">caldi_24990</name>
</gene>
<keyword evidence="2" id="KW-0812">Transmembrane</keyword>
<name>A0AA35CLA8_9FIRM</name>
<feature type="transmembrane region" description="Helical" evidence="2">
    <location>
        <begin position="90"/>
        <end position="110"/>
    </location>
</feature>
<feature type="region of interest" description="Disordered" evidence="1">
    <location>
        <begin position="403"/>
        <end position="430"/>
    </location>
</feature>
<dbReference type="Proteomes" id="UP001163687">
    <property type="component" value="Chromosome"/>
</dbReference>
<protein>
    <submittedName>
        <fullName evidence="3">Sporulation protein YqfD</fullName>
    </submittedName>
</protein>
<keyword evidence="4" id="KW-1185">Reference proteome</keyword>
<dbReference type="InterPro" id="IPR010690">
    <property type="entry name" value="YqfD"/>
</dbReference>
<sequence length="430" mass="48849">MLPGIWRYLAGTVLVEVTGPQPERFVNLAVDAGIDLWDVHRRPDRLRARMLAPDFLCVRPVARRARCRVRIRSRSGLPFAWRRLRRRRGLLAGAALSALVLLWAVGHVWAVEVEGTRLLDPRAVRAALARLGLHPGVWRVSVRPEAVERELPRLVPEVGWVSVRLDGTRAIVQVVERTTVRPPAPRGQVDIVARKPCIVDSVVVFRGRRRVQEGEVVTPGQVLIEGYLYHFSAPPQRPLFGGAPWPPVPDRPVGPIQADGQVFGRCFYEEYVEVPLYEEREEATGRRQGRVVLRLGRREILLKGSPAPPFARYRLQRRSVGLPGWRNWRPPVELTTEIYEETRLMRVPRSPEAAREEAIRSLEERVRWQLQPGTDRVVRREIQEKVRTPDYLGLRVLIETREEIGRPAPAPQAGPAQPGPGLRGEQARRG</sequence>
<accession>A0AA35CLA8</accession>
<dbReference type="EMBL" id="AP025628">
    <property type="protein sequence ID" value="BDG61409.1"/>
    <property type="molecule type" value="Genomic_DNA"/>
</dbReference>
<proteinExistence type="predicted"/>
<dbReference type="Pfam" id="PF06898">
    <property type="entry name" value="YqfD"/>
    <property type="match status" value="1"/>
</dbReference>
<dbReference type="AlphaFoldDB" id="A0AA35CLA8"/>
<keyword evidence="2" id="KW-1133">Transmembrane helix</keyword>
<evidence type="ECO:0000313" key="4">
    <source>
        <dbReference type="Proteomes" id="UP001163687"/>
    </source>
</evidence>
<evidence type="ECO:0000256" key="2">
    <source>
        <dbReference type="SAM" id="Phobius"/>
    </source>
</evidence>
<reference evidence="3" key="1">
    <citation type="submission" date="2022-03" db="EMBL/GenBank/DDBJ databases">
        <title>Complete genome sequence of Caldinitratiruptor microaerophilus.</title>
        <authorList>
            <person name="Mukaiyama R."/>
            <person name="Nishiyama T."/>
            <person name="Ueda K."/>
        </authorList>
    </citation>
    <scope>NUCLEOTIDE SEQUENCE</scope>
    <source>
        <strain evidence="3">JCM 16183</strain>
    </source>
</reference>
<dbReference type="NCBIfam" id="TIGR02876">
    <property type="entry name" value="spore_yqfD"/>
    <property type="match status" value="1"/>
</dbReference>
<feature type="compositionally biased region" description="Low complexity" evidence="1">
    <location>
        <begin position="411"/>
        <end position="420"/>
    </location>
</feature>
<dbReference type="PIRSF" id="PIRSF029895">
    <property type="entry name" value="SpoIV"/>
    <property type="match status" value="1"/>
</dbReference>
<dbReference type="KEGG" id="cmic:caldi_24990"/>
<evidence type="ECO:0000313" key="3">
    <source>
        <dbReference type="EMBL" id="BDG61409.1"/>
    </source>
</evidence>
<evidence type="ECO:0000256" key="1">
    <source>
        <dbReference type="SAM" id="MobiDB-lite"/>
    </source>
</evidence>
<organism evidence="3 4">
    <name type="scientific">Caldinitratiruptor microaerophilus</name>
    <dbReference type="NCBI Taxonomy" id="671077"/>
    <lineage>
        <taxon>Bacteria</taxon>
        <taxon>Bacillati</taxon>
        <taxon>Bacillota</taxon>
        <taxon>Clostridia</taxon>
        <taxon>Eubacteriales</taxon>
        <taxon>Symbiobacteriaceae</taxon>
        <taxon>Caldinitratiruptor</taxon>
    </lineage>
</organism>
<keyword evidence="2" id="KW-0472">Membrane</keyword>
<dbReference type="RefSeq" id="WP_264842058.1">
    <property type="nucleotide sequence ID" value="NZ_AP025628.1"/>
</dbReference>